<dbReference type="EMBL" id="CAJNOI010001174">
    <property type="protein sequence ID" value="CAF1389963.1"/>
    <property type="molecule type" value="Genomic_DNA"/>
</dbReference>
<keyword evidence="8" id="KW-0539">Nucleus</keyword>
<evidence type="ECO:0000313" key="15">
    <source>
        <dbReference type="Proteomes" id="UP000663877"/>
    </source>
</evidence>
<evidence type="ECO:0000256" key="8">
    <source>
        <dbReference type="ARBA" id="ARBA00023242"/>
    </source>
</evidence>
<dbReference type="Proteomes" id="UP000663832">
    <property type="component" value="Unassembled WGS sequence"/>
</dbReference>
<protein>
    <submittedName>
        <fullName evidence="12">Uncharacterized protein</fullName>
    </submittedName>
</protein>
<dbReference type="PROSITE" id="PS00031">
    <property type="entry name" value="NUCLEAR_REC_DBD_1"/>
    <property type="match status" value="1"/>
</dbReference>
<dbReference type="InterPro" id="IPR035500">
    <property type="entry name" value="NHR-like_dom_sf"/>
</dbReference>
<evidence type="ECO:0000256" key="2">
    <source>
        <dbReference type="ARBA" id="ARBA00022771"/>
    </source>
</evidence>
<dbReference type="EMBL" id="CAJNOM010001510">
    <property type="protein sequence ID" value="CAF1610768.1"/>
    <property type="molecule type" value="Genomic_DNA"/>
</dbReference>
<accession>A0A815K2D6</accession>
<dbReference type="SUPFAM" id="SSF57716">
    <property type="entry name" value="Glucocorticoid receptor-like (DNA-binding domain)"/>
    <property type="match status" value="1"/>
</dbReference>
<dbReference type="PANTHER" id="PTHR24082">
    <property type="entry name" value="NUCLEAR HORMONE RECEPTOR"/>
    <property type="match status" value="1"/>
</dbReference>
<evidence type="ECO:0000259" key="11">
    <source>
        <dbReference type="PROSITE" id="PS51843"/>
    </source>
</evidence>
<dbReference type="GO" id="GO:0030154">
    <property type="term" value="P:cell differentiation"/>
    <property type="evidence" value="ECO:0007669"/>
    <property type="project" value="TreeGrafter"/>
</dbReference>
<dbReference type="InterPro" id="IPR050234">
    <property type="entry name" value="Nuclear_hormone_rcpt_NR1"/>
</dbReference>
<keyword evidence="7" id="KW-0675">Receptor</keyword>
<feature type="compositionally biased region" description="Polar residues" evidence="9">
    <location>
        <begin position="49"/>
        <end position="61"/>
    </location>
</feature>
<dbReference type="GO" id="GO:0000122">
    <property type="term" value="P:negative regulation of transcription by RNA polymerase II"/>
    <property type="evidence" value="ECO:0007669"/>
    <property type="project" value="TreeGrafter"/>
</dbReference>
<dbReference type="GO" id="GO:0004879">
    <property type="term" value="F:nuclear receptor activity"/>
    <property type="evidence" value="ECO:0007669"/>
    <property type="project" value="TreeGrafter"/>
</dbReference>
<proteinExistence type="predicted"/>
<evidence type="ECO:0000313" key="12">
    <source>
        <dbReference type="EMBL" id="CAF1389963.1"/>
    </source>
</evidence>
<dbReference type="PRINTS" id="PR00047">
    <property type="entry name" value="STROIDFINGER"/>
</dbReference>
<evidence type="ECO:0000313" key="14">
    <source>
        <dbReference type="Proteomes" id="UP000663832"/>
    </source>
</evidence>
<dbReference type="AlphaFoldDB" id="A0A815K2D6"/>
<comment type="caution">
    <text evidence="12">The sequence shown here is derived from an EMBL/GenBank/DDBJ whole genome shotgun (WGS) entry which is preliminary data.</text>
</comment>
<dbReference type="PROSITE" id="PS51843">
    <property type="entry name" value="NR_LBD"/>
    <property type="match status" value="1"/>
</dbReference>
<reference evidence="12" key="1">
    <citation type="submission" date="2021-02" db="EMBL/GenBank/DDBJ databases">
        <authorList>
            <person name="Nowell W R."/>
        </authorList>
    </citation>
    <scope>NUCLEOTIDE SEQUENCE</scope>
</reference>
<keyword evidence="6" id="KW-0804">Transcription</keyword>
<keyword evidence="1" id="KW-0479">Metal-binding</keyword>
<keyword evidence="5" id="KW-0238">DNA-binding</keyword>
<dbReference type="PROSITE" id="PS51030">
    <property type="entry name" value="NUCLEAR_REC_DBD_2"/>
    <property type="match status" value="1"/>
</dbReference>
<dbReference type="SMART" id="SM00399">
    <property type="entry name" value="ZnF_C4"/>
    <property type="match status" value="1"/>
</dbReference>
<evidence type="ECO:0000256" key="1">
    <source>
        <dbReference type="ARBA" id="ARBA00022723"/>
    </source>
</evidence>
<feature type="domain" description="NR LBD" evidence="11">
    <location>
        <begin position="206"/>
        <end position="458"/>
    </location>
</feature>
<dbReference type="Proteomes" id="UP000663877">
    <property type="component" value="Unassembled WGS sequence"/>
</dbReference>
<gene>
    <name evidence="12" type="ORF">BJG266_LOCUS37057</name>
    <name evidence="13" type="ORF">QVE165_LOCUS54013</name>
</gene>
<evidence type="ECO:0000256" key="7">
    <source>
        <dbReference type="ARBA" id="ARBA00023170"/>
    </source>
</evidence>
<feature type="domain" description="Nuclear receptor" evidence="10">
    <location>
        <begin position="72"/>
        <end position="148"/>
    </location>
</feature>
<evidence type="ECO:0000259" key="10">
    <source>
        <dbReference type="PROSITE" id="PS51030"/>
    </source>
</evidence>
<dbReference type="GO" id="GO:0008270">
    <property type="term" value="F:zinc ion binding"/>
    <property type="evidence" value="ECO:0007669"/>
    <property type="project" value="UniProtKB-KW"/>
</dbReference>
<dbReference type="Pfam" id="PF00105">
    <property type="entry name" value="zf-C4"/>
    <property type="match status" value="1"/>
</dbReference>
<dbReference type="GO" id="GO:0045944">
    <property type="term" value="P:positive regulation of transcription by RNA polymerase II"/>
    <property type="evidence" value="ECO:0007669"/>
    <property type="project" value="TreeGrafter"/>
</dbReference>
<evidence type="ECO:0000256" key="6">
    <source>
        <dbReference type="ARBA" id="ARBA00023163"/>
    </source>
</evidence>
<keyword evidence="2" id="KW-0863">Zinc-finger</keyword>
<feature type="region of interest" description="Disordered" evidence="9">
    <location>
        <begin position="49"/>
        <end position="70"/>
    </location>
</feature>
<evidence type="ECO:0000256" key="4">
    <source>
        <dbReference type="ARBA" id="ARBA00023015"/>
    </source>
</evidence>
<evidence type="ECO:0000256" key="3">
    <source>
        <dbReference type="ARBA" id="ARBA00022833"/>
    </source>
</evidence>
<evidence type="ECO:0000256" key="5">
    <source>
        <dbReference type="ARBA" id="ARBA00023125"/>
    </source>
</evidence>
<dbReference type="InterPro" id="IPR001628">
    <property type="entry name" value="Znf_hrmn_rcpt"/>
</dbReference>
<keyword evidence="14" id="KW-1185">Reference proteome</keyword>
<dbReference type="Gene3D" id="1.10.565.10">
    <property type="entry name" value="Retinoid X Receptor"/>
    <property type="match status" value="1"/>
</dbReference>
<evidence type="ECO:0000313" key="13">
    <source>
        <dbReference type="EMBL" id="CAF1610768.1"/>
    </source>
</evidence>
<sequence length="458" mass="52275">MSSNIPPSPSSKRQRIMIITVDESIINQIEKSNNVSLLEQIVLPSEGNNNKISNQQSTVQSSEKKNKPKSGSLICVVCGSSANSYNFGAITCESCKAFFRRNARKEFTTLHCNGKGDCKITLETRRDCSACRLARCFDSGMQCDRIVTVEQKAEKQRRIDENRKLALNSNSKMNEQECQLSASIFSDDLLTSVDTNVLLTDFNDLLPSQLQRTLLNSEDLECIEAVSHSYQKRIEFAALDGLPWDPSMHTTTFVQILNSHSVAIMRLLSFFKQIPEFNQLNIDDKVILVKYNLITILGINCALSYNTETDKIIEADSDVPWNTQFFQVLHGYNMCMQSKKIFASFFHIVKYDRKIMELTLIILILTKSSAITGDYDESIGNDTMSVYRIQNYYTELLWKYMETMHGYEKAVDLFSKLMVHVISWQTLQEEMRKNIVRALSPEDISELLPIMKTVLRIS</sequence>
<evidence type="ECO:0000256" key="9">
    <source>
        <dbReference type="SAM" id="MobiDB-lite"/>
    </source>
</evidence>
<dbReference type="SUPFAM" id="SSF48508">
    <property type="entry name" value="Nuclear receptor ligand-binding domain"/>
    <property type="match status" value="1"/>
</dbReference>
<name>A0A815K2D6_9BILA</name>
<keyword evidence="3" id="KW-0862">Zinc</keyword>
<dbReference type="InterPro" id="IPR013088">
    <property type="entry name" value="Znf_NHR/GATA"/>
</dbReference>
<dbReference type="OrthoDB" id="6352325at2759"/>
<dbReference type="PANTHER" id="PTHR24082:SF283">
    <property type="entry name" value="NUCLEAR HORMONE RECEPTOR HR96"/>
    <property type="match status" value="1"/>
</dbReference>
<dbReference type="Gene3D" id="3.30.50.10">
    <property type="entry name" value="Erythroid Transcription Factor GATA-1, subunit A"/>
    <property type="match status" value="1"/>
</dbReference>
<dbReference type="GO" id="GO:0000978">
    <property type="term" value="F:RNA polymerase II cis-regulatory region sequence-specific DNA binding"/>
    <property type="evidence" value="ECO:0007669"/>
    <property type="project" value="TreeGrafter"/>
</dbReference>
<organism evidence="12 15">
    <name type="scientific">Adineta steineri</name>
    <dbReference type="NCBI Taxonomy" id="433720"/>
    <lineage>
        <taxon>Eukaryota</taxon>
        <taxon>Metazoa</taxon>
        <taxon>Spiralia</taxon>
        <taxon>Gnathifera</taxon>
        <taxon>Rotifera</taxon>
        <taxon>Eurotatoria</taxon>
        <taxon>Bdelloidea</taxon>
        <taxon>Adinetida</taxon>
        <taxon>Adinetidae</taxon>
        <taxon>Adineta</taxon>
    </lineage>
</organism>
<keyword evidence="4" id="KW-0805">Transcription regulation</keyword>
<dbReference type="InterPro" id="IPR000536">
    <property type="entry name" value="Nucl_hrmn_rcpt_lig-bd"/>
</dbReference>